<dbReference type="SUPFAM" id="SSF53955">
    <property type="entry name" value="Lysozyme-like"/>
    <property type="match status" value="1"/>
</dbReference>
<dbReference type="GO" id="GO:0006508">
    <property type="term" value="P:proteolysis"/>
    <property type="evidence" value="ECO:0007669"/>
    <property type="project" value="UniProtKB-KW"/>
</dbReference>
<feature type="domain" description="Penicillin-binding protein transpeptidase" evidence="17">
    <location>
        <begin position="390"/>
        <end position="617"/>
    </location>
</feature>
<dbReference type="Pfam" id="PF00912">
    <property type="entry name" value="Transgly"/>
    <property type="match status" value="1"/>
</dbReference>
<dbReference type="SUPFAM" id="SSF56601">
    <property type="entry name" value="beta-lactamase/transpeptidase-like"/>
    <property type="match status" value="1"/>
</dbReference>
<keyword evidence="10" id="KW-0573">Peptidoglycan synthesis</keyword>
<sequence>MAAKRHERIEPTFSGPADDEFRISADDRAVPPAANDIRRKSSRKNAKAGAASGSRNAARRGRSSGSGGAGGGRRRRSFIGHLFRLFVLVGMVGGLAVAGLVGYVAVKLPQEAWAIPDRPPNVKIVSVAGEVLANRGLTGGKAVALDEISPYVPQAVIAIEDRRFYDHYGIDPVGIVRAFFENMAAGETVQGGSTLTQQLAKNIFLSPEQSMERKLQEAVLALWLEHQFTKDQILEMYLNRVYFGSGATGIEAAAGRYYDKPASELDLAEAALLAGLLKAPSRLSPARDPEAAKARAEVVLSAMRETGFIDDVALADARAQKPTSARSYWNGAEHYAADVVMRDILDLVGQVKEDVIVETTIDLGLERAAEKAIRATVDGAKQNVSQGALVALDGTGAIRAMVGGRDYAQSQFNRAVDAKRQPGSTFKPFVYAAAIEAGWRPETMIEDGPVQIGNWSPQNYDNRFRGPVTLADALRQSLNTVAAKLVEAVGAPAVIEMASRLGIGSALVENASIALGTSEVSLLELTGAFAPFANGGYRATPHLVNRVTSEDGKVLWERGAEVPPILVSAEVVGMMNAMMTQVVAAGTGQRAAIEGWQAAGKTGTTQDFKDAWFVGYTANLITGVWLGNDNGANMQKVTGGTLPAQAWHAFMVAAHEGLPATPLPGDYRIGEQEAPLTADSGYGEGGYYDPASPDSGYYYDGQGGAPVPPGDIPRGAIISDGPPPPGLTVEGRVGSGGRSSDESLFRRIFGG</sequence>
<evidence type="ECO:0000256" key="2">
    <source>
        <dbReference type="ARBA" id="ARBA00007090"/>
    </source>
</evidence>
<dbReference type="NCBIfam" id="TIGR02074">
    <property type="entry name" value="PBP_1a_fam"/>
    <property type="match status" value="1"/>
</dbReference>
<comment type="similarity">
    <text evidence="2">In the C-terminal section; belongs to the transpeptidase family.</text>
</comment>
<evidence type="ECO:0000256" key="13">
    <source>
        <dbReference type="ARBA" id="ARBA00034000"/>
    </source>
</evidence>
<keyword evidence="16" id="KW-0472">Membrane</keyword>
<name>A0A6L9MFV1_9HYPH</name>
<keyword evidence="7" id="KW-0808">Transferase</keyword>
<organism evidence="19 20">
    <name type="scientific">Aurantimonas aggregata</name>
    <dbReference type="NCBI Taxonomy" id="2047720"/>
    <lineage>
        <taxon>Bacteria</taxon>
        <taxon>Pseudomonadati</taxon>
        <taxon>Pseudomonadota</taxon>
        <taxon>Alphaproteobacteria</taxon>
        <taxon>Hyphomicrobiales</taxon>
        <taxon>Aurantimonadaceae</taxon>
        <taxon>Aurantimonas</taxon>
    </lineage>
</organism>
<evidence type="ECO:0000256" key="15">
    <source>
        <dbReference type="SAM" id="MobiDB-lite"/>
    </source>
</evidence>
<keyword evidence="20" id="KW-1185">Reference proteome</keyword>
<evidence type="ECO:0000313" key="20">
    <source>
        <dbReference type="Proteomes" id="UP000476332"/>
    </source>
</evidence>
<gene>
    <name evidence="19" type="ORF">GTW51_07140</name>
</gene>
<evidence type="ECO:0000256" key="4">
    <source>
        <dbReference type="ARBA" id="ARBA00022645"/>
    </source>
</evidence>
<evidence type="ECO:0000256" key="8">
    <source>
        <dbReference type="ARBA" id="ARBA00022801"/>
    </source>
</evidence>
<dbReference type="InterPro" id="IPR001460">
    <property type="entry name" value="PCN-bd_Tpept"/>
</dbReference>
<protein>
    <submittedName>
        <fullName evidence="19">PBP1A family penicillin-binding protein</fullName>
    </submittedName>
</protein>
<dbReference type="PANTHER" id="PTHR32282:SF33">
    <property type="entry name" value="PEPTIDOGLYCAN GLYCOSYLTRANSFERASE"/>
    <property type="match status" value="1"/>
</dbReference>
<evidence type="ECO:0000256" key="11">
    <source>
        <dbReference type="ARBA" id="ARBA00023268"/>
    </source>
</evidence>
<evidence type="ECO:0000256" key="5">
    <source>
        <dbReference type="ARBA" id="ARBA00022670"/>
    </source>
</evidence>
<comment type="pathway">
    <text evidence="1">Cell wall biogenesis; peptidoglycan biosynthesis.</text>
</comment>
<evidence type="ECO:0000256" key="6">
    <source>
        <dbReference type="ARBA" id="ARBA00022676"/>
    </source>
</evidence>
<evidence type="ECO:0000313" key="19">
    <source>
        <dbReference type="EMBL" id="NDV86472.1"/>
    </source>
</evidence>
<dbReference type="FunFam" id="1.10.3810.10:FF:000001">
    <property type="entry name" value="Penicillin-binding protein 1A"/>
    <property type="match status" value="1"/>
</dbReference>
<evidence type="ECO:0000256" key="12">
    <source>
        <dbReference type="ARBA" id="ARBA00023316"/>
    </source>
</evidence>
<dbReference type="InterPro" id="IPR036950">
    <property type="entry name" value="PBP_transglycosylase"/>
</dbReference>
<feature type="transmembrane region" description="Helical" evidence="16">
    <location>
        <begin position="82"/>
        <end position="106"/>
    </location>
</feature>
<comment type="similarity">
    <text evidence="3">In the N-terminal section; belongs to the glycosyltransferase 51 family.</text>
</comment>
<dbReference type="Proteomes" id="UP000476332">
    <property type="component" value="Unassembled WGS sequence"/>
</dbReference>
<reference evidence="19 20" key="1">
    <citation type="submission" date="2020-01" db="EMBL/GenBank/DDBJ databases">
        <title>Genomes of bacteria type strains.</title>
        <authorList>
            <person name="Chen J."/>
            <person name="Zhu S."/>
            <person name="Chen J."/>
        </authorList>
    </citation>
    <scope>NUCLEOTIDE SEQUENCE [LARGE SCALE GENOMIC DNA]</scope>
    <source>
        <strain evidence="19 20">KCTC 52919</strain>
    </source>
</reference>
<feature type="compositionally biased region" description="Low complexity" evidence="15">
    <location>
        <begin position="47"/>
        <end position="56"/>
    </location>
</feature>
<comment type="caution">
    <text evidence="19">The sequence shown here is derived from an EMBL/GenBank/DDBJ whole genome shotgun (WGS) entry which is preliminary data.</text>
</comment>
<keyword evidence="4" id="KW-0121">Carboxypeptidase</keyword>
<proteinExistence type="inferred from homology"/>
<keyword evidence="11" id="KW-0511">Multifunctional enzyme</keyword>
<dbReference type="InterPro" id="IPR001264">
    <property type="entry name" value="Glyco_trans_51"/>
</dbReference>
<evidence type="ECO:0000256" key="14">
    <source>
        <dbReference type="ARBA" id="ARBA00049902"/>
    </source>
</evidence>
<evidence type="ECO:0000256" key="10">
    <source>
        <dbReference type="ARBA" id="ARBA00022984"/>
    </source>
</evidence>
<keyword evidence="12" id="KW-0961">Cell wall biogenesis/degradation</keyword>
<feature type="region of interest" description="Disordered" evidence="15">
    <location>
        <begin position="698"/>
        <end position="751"/>
    </location>
</feature>
<keyword evidence="6" id="KW-0328">Glycosyltransferase</keyword>
<feature type="compositionally biased region" description="Basic and acidic residues" evidence="15">
    <location>
        <begin position="19"/>
        <end position="29"/>
    </location>
</feature>
<dbReference type="Gene3D" id="3.40.710.10">
    <property type="entry name" value="DD-peptidase/beta-lactamase superfamily"/>
    <property type="match status" value="1"/>
</dbReference>
<dbReference type="InterPro" id="IPR050396">
    <property type="entry name" value="Glycosyltr_51/Transpeptidase"/>
</dbReference>
<dbReference type="GO" id="GO:0071555">
    <property type="term" value="P:cell wall organization"/>
    <property type="evidence" value="ECO:0007669"/>
    <property type="project" value="UniProtKB-KW"/>
</dbReference>
<keyword evidence="16" id="KW-0812">Transmembrane</keyword>
<dbReference type="Pfam" id="PF00905">
    <property type="entry name" value="Transpeptidase"/>
    <property type="match status" value="1"/>
</dbReference>
<keyword evidence="5" id="KW-0645">Protease</keyword>
<evidence type="ECO:0000256" key="7">
    <source>
        <dbReference type="ARBA" id="ARBA00022679"/>
    </source>
</evidence>
<dbReference type="GO" id="GO:0008658">
    <property type="term" value="F:penicillin binding"/>
    <property type="evidence" value="ECO:0007669"/>
    <property type="project" value="InterPro"/>
</dbReference>
<keyword evidence="9" id="KW-0133">Cell shape</keyword>
<dbReference type="AlphaFoldDB" id="A0A6L9MFV1"/>
<feature type="region of interest" description="Disordered" evidence="15">
    <location>
        <begin position="1"/>
        <end position="72"/>
    </location>
</feature>
<comment type="catalytic activity">
    <reaction evidence="14">
        <text>[GlcNAc-(1-&gt;4)-Mur2Ac(oyl-L-Ala-gamma-D-Glu-L-Lys-D-Ala-D-Ala)](n)-di-trans,octa-cis-undecaprenyl diphosphate + beta-D-GlcNAc-(1-&gt;4)-Mur2Ac(oyl-L-Ala-gamma-D-Glu-L-Lys-D-Ala-D-Ala)-di-trans,octa-cis-undecaprenyl diphosphate = [GlcNAc-(1-&gt;4)-Mur2Ac(oyl-L-Ala-gamma-D-Glu-L-Lys-D-Ala-D-Ala)](n+1)-di-trans,octa-cis-undecaprenyl diphosphate + di-trans,octa-cis-undecaprenyl diphosphate + H(+)</text>
        <dbReference type="Rhea" id="RHEA:23708"/>
        <dbReference type="Rhea" id="RHEA-COMP:9602"/>
        <dbReference type="Rhea" id="RHEA-COMP:9603"/>
        <dbReference type="ChEBI" id="CHEBI:15378"/>
        <dbReference type="ChEBI" id="CHEBI:58405"/>
        <dbReference type="ChEBI" id="CHEBI:60033"/>
        <dbReference type="ChEBI" id="CHEBI:78435"/>
        <dbReference type="EC" id="2.4.99.28"/>
    </reaction>
</comment>
<dbReference type="RefSeq" id="WP_163043207.1">
    <property type="nucleotide sequence ID" value="NZ_JAAAMJ010000003.1"/>
</dbReference>
<keyword evidence="8" id="KW-0378">Hydrolase</keyword>
<dbReference type="EMBL" id="JAAAMJ010000003">
    <property type="protein sequence ID" value="NDV86472.1"/>
    <property type="molecule type" value="Genomic_DNA"/>
</dbReference>
<evidence type="ECO:0000259" key="17">
    <source>
        <dbReference type="Pfam" id="PF00905"/>
    </source>
</evidence>
<dbReference type="InterPro" id="IPR023346">
    <property type="entry name" value="Lysozyme-like_dom_sf"/>
</dbReference>
<evidence type="ECO:0000256" key="16">
    <source>
        <dbReference type="SAM" id="Phobius"/>
    </source>
</evidence>
<feature type="domain" description="Glycosyl transferase family 51" evidence="18">
    <location>
        <begin position="141"/>
        <end position="303"/>
    </location>
</feature>
<dbReference type="GO" id="GO:0008955">
    <property type="term" value="F:peptidoglycan glycosyltransferase activity"/>
    <property type="evidence" value="ECO:0007669"/>
    <property type="project" value="UniProtKB-EC"/>
</dbReference>
<keyword evidence="16" id="KW-1133">Transmembrane helix</keyword>
<evidence type="ECO:0000256" key="3">
    <source>
        <dbReference type="ARBA" id="ARBA00007739"/>
    </source>
</evidence>
<dbReference type="GO" id="GO:0008360">
    <property type="term" value="P:regulation of cell shape"/>
    <property type="evidence" value="ECO:0007669"/>
    <property type="project" value="UniProtKB-KW"/>
</dbReference>
<evidence type="ECO:0000256" key="9">
    <source>
        <dbReference type="ARBA" id="ARBA00022960"/>
    </source>
</evidence>
<evidence type="ECO:0000259" key="18">
    <source>
        <dbReference type="Pfam" id="PF00912"/>
    </source>
</evidence>
<dbReference type="Gene3D" id="1.10.3810.10">
    <property type="entry name" value="Biosynthetic peptidoglycan transglycosylase-like"/>
    <property type="match status" value="1"/>
</dbReference>
<dbReference type="InterPro" id="IPR012338">
    <property type="entry name" value="Beta-lactam/transpept-like"/>
</dbReference>
<dbReference type="UniPathway" id="UPA00219"/>
<dbReference type="GO" id="GO:0009252">
    <property type="term" value="P:peptidoglycan biosynthetic process"/>
    <property type="evidence" value="ECO:0007669"/>
    <property type="project" value="UniProtKB-UniPathway"/>
</dbReference>
<dbReference type="GO" id="GO:0030288">
    <property type="term" value="C:outer membrane-bounded periplasmic space"/>
    <property type="evidence" value="ECO:0007669"/>
    <property type="project" value="TreeGrafter"/>
</dbReference>
<dbReference type="GO" id="GO:0009002">
    <property type="term" value="F:serine-type D-Ala-D-Ala carboxypeptidase activity"/>
    <property type="evidence" value="ECO:0007669"/>
    <property type="project" value="UniProtKB-EC"/>
</dbReference>
<evidence type="ECO:0000256" key="1">
    <source>
        <dbReference type="ARBA" id="ARBA00004752"/>
    </source>
</evidence>
<comment type="catalytic activity">
    <reaction evidence="13">
        <text>Preferential cleavage: (Ac)2-L-Lys-D-Ala-|-D-Ala. Also transpeptidation of peptidyl-alanyl moieties that are N-acyl substituents of D-alanine.</text>
        <dbReference type="EC" id="3.4.16.4"/>
    </reaction>
</comment>
<accession>A0A6L9MFV1</accession>
<dbReference type="PANTHER" id="PTHR32282">
    <property type="entry name" value="BINDING PROTEIN TRANSPEPTIDASE, PUTATIVE-RELATED"/>
    <property type="match status" value="1"/>
</dbReference>